<comment type="caution">
    <text evidence="2">The sequence shown here is derived from an EMBL/GenBank/DDBJ whole genome shotgun (WGS) entry which is preliminary data.</text>
</comment>
<protein>
    <submittedName>
        <fullName evidence="2">Uncharacterized protein</fullName>
    </submittedName>
</protein>
<dbReference type="AlphaFoldDB" id="A0A9P6D6C4"/>
<evidence type="ECO:0000313" key="3">
    <source>
        <dbReference type="Proteomes" id="UP000807025"/>
    </source>
</evidence>
<keyword evidence="1" id="KW-0732">Signal</keyword>
<sequence>MQYHLPVAFLALIVAVVSSQPSNDWNQPYFDGECPYDLQDGGDTSRSFGAQADLTADLEALLRVNVQLILLDISMNLDVGIGYQIDLQLWLPASTGHFATKSITRKASPLTVSASPGTIKGHAIQLRLSGLAGQINAAALSEVDAFAKLQLNTQAVTAASKGRRGVIVESSNGYMPPYDSQAQTLATRAADLGDIGPFKGYCEIQQASASSVKDPGIFSDSLTSTNKSPSSINSFK</sequence>
<feature type="chain" id="PRO_5040389728" evidence="1">
    <location>
        <begin position="20"/>
        <end position="236"/>
    </location>
</feature>
<keyword evidence="3" id="KW-1185">Reference proteome</keyword>
<evidence type="ECO:0000256" key="1">
    <source>
        <dbReference type="SAM" id="SignalP"/>
    </source>
</evidence>
<evidence type="ECO:0000313" key="2">
    <source>
        <dbReference type="EMBL" id="KAF9494481.1"/>
    </source>
</evidence>
<feature type="signal peptide" evidence="1">
    <location>
        <begin position="1"/>
        <end position="19"/>
    </location>
</feature>
<dbReference type="EMBL" id="MU154572">
    <property type="protein sequence ID" value="KAF9494481.1"/>
    <property type="molecule type" value="Genomic_DNA"/>
</dbReference>
<gene>
    <name evidence="2" type="ORF">BDN71DRAFT_1507607</name>
</gene>
<accession>A0A9P6D6C4</accession>
<reference evidence="2" key="1">
    <citation type="submission" date="2020-11" db="EMBL/GenBank/DDBJ databases">
        <authorList>
            <consortium name="DOE Joint Genome Institute"/>
            <person name="Ahrendt S."/>
            <person name="Riley R."/>
            <person name="Andreopoulos W."/>
            <person name="Labutti K."/>
            <person name="Pangilinan J."/>
            <person name="Ruiz-Duenas F.J."/>
            <person name="Barrasa J.M."/>
            <person name="Sanchez-Garcia M."/>
            <person name="Camarero S."/>
            <person name="Miyauchi S."/>
            <person name="Serrano A."/>
            <person name="Linde D."/>
            <person name="Babiker R."/>
            <person name="Drula E."/>
            <person name="Ayuso-Fernandez I."/>
            <person name="Pacheco R."/>
            <person name="Padilla G."/>
            <person name="Ferreira P."/>
            <person name="Barriuso J."/>
            <person name="Kellner H."/>
            <person name="Castanera R."/>
            <person name="Alfaro M."/>
            <person name="Ramirez L."/>
            <person name="Pisabarro A.G."/>
            <person name="Kuo A."/>
            <person name="Tritt A."/>
            <person name="Lipzen A."/>
            <person name="He G."/>
            <person name="Yan M."/>
            <person name="Ng V."/>
            <person name="Cullen D."/>
            <person name="Martin F."/>
            <person name="Rosso M.-N."/>
            <person name="Henrissat B."/>
            <person name="Hibbett D."/>
            <person name="Martinez A.T."/>
            <person name="Grigoriev I.V."/>
        </authorList>
    </citation>
    <scope>NUCLEOTIDE SEQUENCE</scope>
    <source>
        <strain evidence="2">ATCC 90797</strain>
    </source>
</reference>
<name>A0A9P6D6C4_PLEER</name>
<dbReference type="Proteomes" id="UP000807025">
    <property type="component" value="Unassembled WGS sequence"/>
</dbReference>
<organism evidence="2 3">
    <name type="scientific">Pleurotus eryngii</name>
    <name type="common">Boletus of the steppes</name>
    <dbReference type="NCBI Taxonomy" id="5323"/>
    <lineage>
        <taxon>Eukaryota</taxon>
        <taxon>Fungi</taxon>
        <taxon>Dikarya</taxon>
        <taxon>Basidiomycota</taxon>
        <taxon>Agaricomycotina</taxon>
        <taxon>Agaricomycetes</taxon>
        <taxon>Agaricomycetidae</taxon>
        <taxon>Agaricales</taxon>
        <taxon>Pleurotineae</taxon>
        <taxon>Pleurotaceae</taxon>
        <taxon>Pleurotus</taxon>
    </lineage>
</organism>
<proteinExistence type="predicted"/>